<proteinExistence type="predicted"/>
<dbReference type="AlphaFoldDB" id="A0A645IUV5"/>
<dbReference type="InterPro" id="IPR015424">
    <property type="entry name" value="PyrdxlP-dep_Trfase"/>
</dbReference>
<sequence length="69" mass="8363">MQNLLHATPEMIKENINAPKEKMPGTVRISFGMYNTFYEIDRFLNVIYKITINKNYYLNKYNFFNYKLV</sequence>
<gene>
    <name evidence="1" type="ORF">SDC9_202596</name>
</gene>
<evidence type="ECO:0008006" key="2">
    <source>
        <dbReference type="Google" id="ProtNLM"/>
    </source>
</evidence>
<name>A0A645IUV5_9ZZZZ</name>
<comment type="caution">
    <text evidence="1">The sequence shown here is derived from an EMBL/GenBank/DDBJ whole genome shotgun (WGS) entry which is preliminary data.</text>
</comment>
<dbReference type="SUPFAM" id="SSF53383">
    <property type="entry name" value="PLP-dependent transferases"/>
    <property type="match status" value="1"/>
</dbReference>
<dbReference type="InterPro" id="IPR015422">
    <property type="entry name" value="PyrdxlP-dep_Trfase_small"/>
</dbReference>
<organism evidence="1">
    <name type="scientific">bioreactor metagenome</name>
    <dbReference type="NCBI Taxonomy" id="1076179"/>
    <lineage>
        <taxon>unclassified sequences</taxon>
        <taxon>metagenomes</taxon>
        <taxon>ecological metagenomes</taxon>
    </lineage>
</organism>
<protein>
    <recommendedName>
        <fullName evidence="2">Aminotransferase class V domain-containing protein</fullName>
    </recommendedName>
</protein>
<reference evidence="1" key="1">
    <citation type="submission" date="2019-08" db="EMBL/GenBank/DDBJ databases">
        <authorList>
            <person name="Kucharzyk K."/>
            <person name="Murdoch R.W."/>
            <person name="Higgins S."/>
            <person name="Loffler F."/>
        </authorList>
    </citation>
    <scope>NUCLEOTIDE SEQUENCE</scope>
</reference>
<evidence type="ECO:0000313" key="1">
    <source>
        <dbReference type="EMBL" id="MPN54917.1"/>
    </source>
</evidence>
<accession>A0A645IUV5</accession>
<dbReference type="EMBL" id="VSSQ01123612">
    <property type="protein sequence ID" value="MPN54917.1"/>
    <property type="molecule type" value="Genomic_DNA"/>
</dbReference>
<dbReference type="Gene3D" id="3.90.1150.10">
    <property type="entry name" value="Aspartate Aminotransferase, domain 1"/>
    <property type="match status" value="1"/>
</dbReference>